<evidence type="ECO:0000313" key="3">
    <source>
        <dbReference type="EMBL" id="KAL0581078.1"/>
    </source>
</evidence>
<dbReference type="Proteomes" id="UP001465976">
    <property type="component" value="Unassembled WGS sequence"/>
</dbReference>
<dbReference type="Pfam" id="PF09810">
    <property type="entry name" value="Exo5"/>
    <property type="match status" value="1"/>
</dbReference>
<protein>
    <submittedName>
        <fullName evidence="3">Uncharacterized protein</fullName>
    </submittedName>
</protein>
<feature type="region of interest" description="Disordered" evidence="2">
    <location>
        <begin position="203"/>
        <end position="236"/>
    </location>
</feature>
<accession>A0ABR3FZV7</accession>
<comment type="caution">
    <text evidence="3">The sequence shown here is derived from an EMBL/GenBank/DDBJ whole genome shotgun (WGS) entry which is preliminary data.</text>
</comment>
<name>A0ABR3FZV7_9AGAR</name>
<evidence type="ECO:0000256" key="1">
    <source>
        <dbReference type="ARBA" id="ARBA00009797"/>
    </source>
</evidence>
<feature type="region of interest" description="Disordered" evidence="2">
    <location>
        <begin position="24"/>
        <end position="86"/>
    </location>
</feature>
<reference evidence="3 4" key="1">
    <citation type="submission" date="2024-02" db="EMBL/GenBank/DDBJ databases">
        <title>A draft genome for the cacao thread blight pathogen Marasmius crinis-equi.</title>
        <authorList>
            <person name="Cohen S.P."/>
            <person name="Baruah I.K."/>
            <person name="Amoako-Attah I."/>
            <person name="Bukari Y."/>
            <person name="Meinhardt L.W."/>
            <person name="Bailey B.A."/>
        </authorList>
    </citation>
    <scope>NUCLEOTIDE SEQUENCE [LARGE SCALE GENOMIC DNA]</scope>
    <source>
        <strain evidence="3 4">GH-76</strain>
    </source>
</reference>
<keyword evidence="4" id="KW-1185">Reference proteome</keyword>
<dbReference type="InterPro" id="IPR019190">
    <property type="entry name" value="EXOV"/>
</dbReference>
<sequence>MPVFGVIRGYVVTGVIDEVIRKEAHTSSARLRKRPPSDSATFQEPKRRRTIPGPAAPDSESSGTNPQPTSSLSSVLDDDSEANTSYQENGCWNLHLSDTKARRSETLPSDDSSLPARIQMMIYHRLLSGLLGDFEFSSLWTKAEIDPSEKFSESFTCRAGLMVGDHPERLECLRDLVTLWFTSMKELDVACVDPRLALKYRSQKNEQTKPRKGKGKAKEEVGLATTGEPYSETSTQRQSLGLLDNGGSTCSAPIRDPDLSLPEEDASIIGTKKFLYSAPFLSQHLDDVLEWWEGYREPRGVPIEHAGTRCSLRSCKFSTECEWRKRKAQEFGSERHRFQDVETREKELGDQT</sequence>
<dbReference type="PANTHER" id="PTHR14464:SF4">
    <property type="entry name" value="EXONUCLEASE V"/>
    <property type="match status" value="1"/>
</dbReference>
<feature type="compositionally biased region" description="Polar residues" evidence="2">
    <location>
        <begin position="59"/>
        <end position="69"/>
    </location>
</feature>
<organism evidence="3 4">
    <name type="scientific">Marasmius crinis-equi</name>
    <dbReference type="NCBI Taxonomy" id="585013"/>
    <lineage>
        <taxon>Eukaryota</taxon>
        <taxon>Fungi</taxon>
        <taxon>Dikarya</taxon>
        <taxon>Basidiomycota</taxon>
        <taxon>Agaricomycotina</taxon>
        <taxon>Agaricomycetes</taxon>
        <taxon>Agaricomycetidae</taxon>
        <taxon>Agaricales</taxon>
        <taxon>Marasmiineae</taxon>
        <taxon>Marasmiaceae</taxon>
        <taxon>Marasmius</taxon>
    </lineage>
</organism>
<dbReference type="EMBL" id="JBAHYK010000017">
    <property type="protein sequence ID" value="KAL0581078.1"/>
    <property type="molecule type" value="Genomic_DNA"/>
</dbReference>
<comment type="similarity">
    <text evidence="1">Belongs to the EXO5 family.</text>
</comment>
<feature type="region of interest" description="Disordered" evidence="2">
    <location>
        <begin position="328"/>
        <end position="352"/>
    </location>
</feature>
<gene>
    <name evidence="3" type="ORF">V5O48_000972</name>
</gene>
<evidence type="ECO:0000256" key="2">
    <source>
        <dbReference type="SAM" id="MobiDB-lite"/>
    </source>
</evidence>
<dbReference type="PANTHER" id="PTHR14464">
    <property type="entry name" value="EXONUCLEASE V"/>
    <property type="match status" value="1"/>
</dbReference>
<proteinExistence type="inferred from homology"/>
<evidence type="ECO:0000313" key="4">
    <source>
        <dbReference type="Proteomes" id="UP001465976"/>
    </source>
</evidence>